<sequence length="110" mass="11786">MVERTAPERVSRPTSSPSAPTTGASLRRAARRRSKASRESMPAGRVSSSVVMTSRTWVKRSTPETSSRSTMPMGRLVSGSTTTAAPCERLGMRPSVYPQVWCGLTVTGVS</sequence>
<accession>W1VE98</accession>
<comment type="caution">
    <text evidence="2">The sequence shown here is derived from an EMBL/GenBank/DDBJ whole genome shotgun (WGS) entry which is preliminary data.</text>
</comment>
<evidence type="ECO:0000313" key="2">
    <source>
        <dbReference type="EMBL" id="ETJ04323.1"/>
    </source>
</evidence>
<gene>
    <name evidence="2" type="ORF">Q605_AUC00713G0002</name>
</gene>
<evidence type="ECO:0000256" key="1">
    <source>
        <dbReference type="SAM" id="MobiDB-lite"/>
    </source>
</evidence>
<reference evidence="2 3" key="1">
    <citation type="submission" date="2013-12" db="EMBL/GenBank/DDBJ databases">
        <title>A Varibaculum cambriense genome reconstructed from a premature infant gut community with otherwise low bacterial novelty that shifts toward anaerobic metabolism during the third week of life.</title>
        <authorList>
            <person name="Brown C.T."/>
            <person name="Sharon I."/>
            <person name="Thomas B.C."/>
            <person name="Castelle C.J."/>
            <person name="Morowitz M.J."/>
            <person name="Banfield J.F."/>
        </authorList>
    </citation>
    <scope>NUCLEOTIDE SEQUENCE [LARGE SCALE GENOMIC DNA]</scope>
    <source>
        <strain evidence="3">DORA_12</strain>
    </source>
</reference>
<name>W1VE98_9ACTO</name>
<feature type="compositionally biased region" description="Basic and acidic residues" evidence="1">
    <location>
        <begin position="1"/>
        <end position="11"/>
    </location>
</feature>
<protein>
    <submittedName>
        <fullName evidence="2">Uncharacterized protein</fullName>
    </submittedName>
</protein>
<proteinExistence type="predicted"/>
<feature type="region of interest" description="Disordered" evidence="1">
    <location>
        <begin position="1"/>
        <end position="82"/>
    </location>
</feature>
<dbReference type="AlphaFoldDB" id="W1VE98"/>
<organism evidence="2 3">
    <name type="scientific">Actinomyces urogenitalis DORA_12</name>
    <dbReference type="NCBI Taxonomy" id="1403939"/>
    <lineage>
        <taxon>Bacteria</taxon>
        <taxon>Bacillati</taxon>
        <taxon>Actinomycetota</taxon>
        <taxon>Actinomycetes</taxon>
        <taxon>Actinomycetales</taxon>
        <taxon>Actinomycetaceae</taxon>
        <taxon>Actinomyces</taxon>
    </lineage>
</organism>
<dbReference type="EMBL" id="AZLV01000713">
    <property type="protein sequence ID" value="ETJ04323.1"/>
    <property type="molecule type" value="Genomic_DNA"/>
</dbReference>
<dbReference type="Proteomes" id="UP000018852">
    <property type="component" value="Unassembled WGS sequence"/>
</dbReference>
<evidence type="ECO:0000313" key="3">
    <source>
        <dbReference type="Proteomes" id="UP000018852"/>
    </source>
</evidence>
<feature type="compositionally biased region" description="Low complexity" evidence="1">
    <location>
        <begin position="13"/>
        <end position="27"/>
    </location>
</feature>